<name>A0AA39C4B7_9HYME</name>
<dbReference type="AlphaFoldDB" id="A0AA39C4B7"/>
<comment type="caution">
    <text evidence="1">The sequence shown here is derived from an EMBL/GenBank/DDBJ whole genome shotgun (WGS) entry which is preliminary data.</text>
</comment>
<sequence length="165" mass="18911">MSILNLIYNKKKLKEDSTKIKVAPFINCHDNIINLWKILFKDAPSVLESQVCSNSLCQTYEQALPAISVNHKIITQQGFTALEKALEFHHKIYNVRCRFRYKGIATRFTVPQQISGVATYISGHYFANCRRLGGNWQIYNDLLIKPKSASVHTDVELHAVLYVLK</sequence>
<evidence type="ECO:0000313" key="1">
    <source>
        <dbReference type="EMBL" id="KAK0157339.1"/>
    </source>
</evidence>
<organism evidence="1 2">
    <name type="scientific">Microctonus aethiopoides</name>
    <dbReference type="NCBI Taxonomy" id="144406"/>
    <lineage>
        <taxon>Eukaryota</taxon>
        <taxon>Metazoa</taxon>
        <taxon>Ecdysozoa</taxon>
        <taxon>Arthropoda</taxon>
        <taxon>Hexapoda</taxon>
        <taxon>Insecta</taxon>
        <taxon>Pterygota</taxon>
        <taxon>Neoptera</taxon>
        <taxon>Endopterygota</taxon>
        <taxon>Hymenoptera</taxon>
        <taxon>Apocrita</taxon>
        <taxon>Ichneumonoidea</taxon>
        <taxon>Braconidae</taxon>
        <taxon>Euphorinae</taxon>
        <taxon>Microctonus</taxon>
    </lineage>
</organism>
<dbReference type="EMBL" id="JAQQBS010001425">
    <property type="protein sequence ID" value="KAK0157339.1"/>
    <property type="molecule type" value="Genomic_DNA"/>
</dbReference>
<reference evidence="1" key="1">
    <citation type="journal article" date="2023" name="bioRxiv">
        <title>Scaffold-level genome assemblies of two parasitoid biocontrol wasps reveal the parthenogenesis mechanism and an associated novel virus.</title>
        <authorList>
            <person name="Inwood S."/>
            <person name="Skelly J."/>
            <person name="Guhlin J."/>
            <person name="Harrop T."/>
            <person name="Goldson S."/>
            <person name="Dearden P."/>
        </authorList>
    </citation>
    <scope>NUCLEOTIDE SEQUENCE</scope>
    <source>
        <strain evidence="1">Irish</strain>
        <tissue evidence="1">Whole body</tissue>
    </source>
</reference>
<dbReference type="Proteomes" id="UP001168990">
    <property type="component" value="Unassembled WGS sequence"/>
</dbReference>
<reference evidence="1" key="2">
    <citation type="submission" date="2023-03" db="EMBL/GenBank/DDBJ databases">
        <authorList>
            <person name="Inwood S.N."/>
            <person name="Skelly J.G."/>
            <person name="Guhlin J."/>
            <person name="Harrop T.W.R."/>
            <person name="Goldson S.G."/>
            <person name="Dearden P.K."/>
        </authorList>
    </citation>
    <scope>NUCLEOTIDE SEQUENCE</scope>
    <source>
        <strain evidence="1">Irish</strain>
        <tissue evidence="1">Whole body</tissue>
    </source>
</reference>
<keyword evidence="2" id="KW-1185">Reference proteome</keyword>
<proteinExistence type="predicted"/>
<evidence type="ECO:0000313" key="2">
    <source>
        <dbReference type="Proteomes" id="UP001168990"/>
    </source>
</evidence>
<accession>A0AA39C4B7</accession>
<protein>
    <submittedName>
        <fullName evidence="1">Uncharacterized protein</fullName>
    </submittedName>
</protein>
<gene>
    <name evidence="1" type="ORF">PV328_011093</name>
</gene>